<reference evidence="2 3" key="1">
    <citation type="journal article" date="2017" name="Arch. Microbiol.">
        <title>Mariprofundus micogutta sp. nov., a novel iron-oxidizing zetaproteobacterium isolated from a deep-sea hydrothermal field at the Bayonnaise knoll of the Izu-Ogasawara arc, and a description of Mariprofundales ord. nov. and Zetaproteobacteria classis nov.</title>
        <authorList>
            <person name="Makita H."/>
            <person name="Tanaka E."/>
            <person name="Mitsunobu S."/>
            <person name="Miyazaki M."/>
            <person name="Nunoura T."/>
            <person name="Uematsu K."/>
            <person name="Takaki Y."/>
            <person name="Nishi S."/>
            <person name="Shimamura S."/>
            <person name="Takai K."/>
        </authorList>
    </citation>
    <scope>NUCLEOTIDE SEQUENCE [LARGE SCALE GENOMIC DNA]</scope>
    <source>
        <strain evidence="2 3">ET2</strain>
    </source>
</reference>
<keyword evidence="2" id="KW-0167">Capsid protein</keyword>
<dbReference type="Proteomes" id="UP000231632">
    <property type="component" value="Unassembled WGS sequence"/>
</dbReference>
<dbReference type="STRING" id="1921010.MMIC_P0499"/>
<comment type="caution">
    <text evidence="2">The sequence shown here is derived from an EMBL/GenBank/DDBJ whole genome shotgun (WGS) entry which is preliminary data.</text>
</comment>
<dbReference type="AlphaFoldDB" id="A0A1L8CKX7"/>
<dbReference type="EMBL" id="BDFD01000003">
    <property type="protein sequence ID" value="GAV19552.1"/>
    <property type="molecule type" value="Genomic_DNA"/>
</dbReference>
<dbReference type="PANTHER" id="PTHR40050">
    <property type="entry name" value="INNER SPORE COAT PROTEIN H"/>
    <property type="match status" value="1"/>
</dbReference>
<gene>
    <name evidence="2" type="ORF">MMIC_P0499</name>
</gene>
<feature type="chain" id="PRO_5009875416" evidence="1">
    <location>
        <begin position="24"/>
        <end position="656"/>
    </location>
</feature>
<evidence type="ECO:0000256" key="1">
    <source>
        <dbReference type="SAM" id="SignalP"/>
    </source>
</evidence>
<dbReference type="RefSeq" id="WP_072658754.1">
    <property type="nucleotide sequence ID" value="NZ_BDFD01000003.1"/>
</dbReference>
<sequence>MLKNRFMLLAIGVFALMASPVAAISAAELDFEEGHFRYSKEALANAQKEVKFTDINVSMNRTDATVLFLKDPNDKSTFAASFELDGQEFRGRIKSFGSSTRALRKKSLILKIKGAKWNGYKNIALRSMSSDGSLMREWMAWELMKDMGMMVPETNYVRLNINGQFIGYFLYIEWLGKNFLAKRGYDAASELYQPDDSVYCGDFRHGSDIERCWNKYTQDGKDYSSLKTLSRQIASAPMETFDKFVADNFEDDSLTNWIAVNTLTSDGDTYNKNYFMVKSGQTKKWKVIPWDYDLTFGHSFDMFAPFPGSIFNERFQYYYTPDLGVFNPMKAKALLNESLKAKLYARIKHLIGKEKNGPEKTFGWFSPTVMSARVEHLAGLLEAGQVKQKYGKRSPVSFIEQYDAVKHFGIARPFYLEANLFSTFEWNYRNTPQMREYVAFTKGKDLTPEAIAKADAEKAAEHSRLVAEADNVINPIGEKKKGLDEHEFMAKLLEKPFTGRGVSGYSNKSLVVSDPGFGYVLAQLDFKEEFRIADFQAEAEAFKAPMYVFSEGNPEQCIQRSWVLFSRIPSLNIKADVTFEYFDEHSRKNELGGVKDEHKVNLWMHSGEAWRPLRTEVNQKSNTLTVKDFKLRAGRIYRFIACSTAESALWSKPVSK</sequence>
<evidence type="ECO:0000313" key="2">
    <source>
        <dbReference type="EMBL" id="GAV19552.1"/>
    </source>
</evidence>
<name>A0A1L8CKX7_9PROT</name>
<protein>
    <submittedName>
        <fullName evidence="2">Spore coat protein H</fullName>
    </submittedName>
</protein>
<dbReference type="PANTHER" id="PTHR40050:SF1">
    <property type="entry name" value="INNER SPORE COAT PROTEIN H"/>
    <property type="match status" value="1"/>
</dbReference>
<keyword evidence="2" id="KW-0946">Virion</keyword>
<keyword evidence="3" id="KW-1185">Reference proteome</keyword>
<dbReference type="InterPro" id="IPR014867">
    <property type="entry name" value="Spore_coat_CotH_CotH2/3/7"/>
</dbReference>
<feature type="signal peptide" evidence="1">
    <location>
        <begin position="1"/>
        <end position="23"/>
    </location>
</feature>
<accession>A0A1L8CKX7</accession>
<proteinExistence type="predicted"/>
<keyword evidence="1" id="KW-0732">Signal</keyword>
<dbReference type="Pfam" id="PF08757">
    <property type="entry name" value="CotH"/>
    <property type="match status" value="1"/>
</dbReference>
<organism evidence="2 3">
    <name type="scientific">Mariprofundus micogutta</name>
    <dbReference type="NCBI Taxonomy" id="1921010"/>
    <lineage>
        <taxon>Bacteria</taxon>
        <taxon>Pseudomonadati</taxon>
        <taxon>Pseudomonadota</taxon>
        <taxon>Candidatius Mariprofundia</taxon>
        <taxon>Mariprofundales</taxon>
        <taxon>Mariprofundaceae</taxon>
        <taxon>Mariprofundus</taxon>
    </lineage>
</organism>
<evidence type="ECO:0000313" key="3">
    <source>
        <dbReference type="Proteomes" id="UP000231632"/>
    </source>
</evidence>